<dbReference type="PANTHER" id="PTHR46211">
    <property type="entry name" value="GLYCEROPHOSPHORYL DIESTER PHOSPHODIESTERASE"/>
    <property type="match status" value="1"/>
</dbReference>
<evidence type="ECO:0000313" key="3">
    <source>
        <dbReference type="Proteomes" id="UP000611723"/>
    </source>
</evidence>
<dbReference type="InterPro" id="IPR030395">
    <property type="entry name" value="GP_PDE_dom"/>
</dbReference>
<dbReference type="Pfam" id="PF03009">
    <property type="entry name" value="GDPD"/>
    <property type="match status" value="1"/>
</dbReference>
<dbReference type="PANTHER" id="PTHR46211:SF14">
    <property type="entry name" value="GLYCEROPHOSPHODIESTER PHOSPHODIESTERASE"/>
    <property type="match status" value="1"/>
</dbReference>
<evidence type="ECO:0000259" key="1">
    <source>
        <dbReference type="PROSITE" id="PS51704"/>
    </source>
</evidence>
<organism evidence="2 3">
    <name type="scientific">Marivirga aurantiaca</name>
    <dbReference type="NCBI Taxonomy" id="2802615"/>
    <lineage>
        <taxon>Bacteria</taxon>
        <taxon>Pseudomonadati</taxon>
        <taxon>Bacteroidota</taxon>
        <taxon>Cytophagia</taxon>
        <taxon>Cytophagales</taxon>
        <taxon>Marivirgaceae</taxon>
        <taxon>Marivirga</taxon>
    </lineage>
</organism>
<dbReference type="Gene3D" id="3.20.20.190">
    <property type="entry name" value="Phosphatidylinositol (PI) phosphodiesterase"/>
    <property type="match status" value="1"/>
</dbReference>
<dbReference type="AlphaFoldDB" id="A0A935CDE0"/>
<accession>A0A935CDE0</accession>
<dbReference type="SUPFAM" id="SSF51695">
    <property type="entry name" value="PLC-like phosphodiesterases"/>
    <property type="match status" value="1"/>
</dbReference>
<reference evidence="2" key="1">
    <citation type="submission" date="2021-01" db="EMBL/GenBank/DDBJ databases">
        <title>Marivirga aurantiaca sp. nov., isolated from intertidal surface sediments.</title>
        <authorList>
            <person name="Zhang M."/>
        </authorList>
    </citation>
    <scope>NUCLEOTIDE SEQUENCE</scope>
    <source>
        <strain evidence="2">S37H4</strain>
    </source>
</reference>
<feature type="domain" description="GP-PDE" evidence="1">
    <location>
        <begin position="7"/>
        <end position="277"/>
    </location>
</feature>
<dbReference type="InterPro" id="IPR017946">
    <property type="entry name" value="PLC-like_Pdiesterase_TIM-brl"/>
</dbReference>
<evidence type="ECO:0000313" key="2">
    <source>
        <dbReference type="EMBL" id="MBK6266818.1"/>
    </source>
</evidence>
<proteinExistence type="predicted"/>
<dbReference type="GO" id="GO:0008081">
    <property type="term" value="F:phosphoric diester hydrolase activity"/>
    <property type="evidence" value="ECO:0007669"/>
    <property type="project" value="InterPro"/>
</dbReference>
<dbReference type="PROSITE" id="PS51704">
    <property type="entry name" value="GP_PDE"/>
    <property type="match status" value="1"/>
</dbReference>
<comment type="caution">
    <text evidence="2">The sequence shown here is derived from an EMBL/GenBank/DDBJ whole genome shotgun (WGS) entry which is preliminary data.</text>
</comment>
<gene>
    <name evidence="2" type="ORF">JKA74_17375</name>
</gene>
<protein>
    <submittedName>
        <fullName evidence="2">Glycerophosphodiester phosphodiesterase</fullName>
    </submittedName>
</protein>
<dbReference type="GO" id="GO:0006629">
    <property type="term" value="P:lipid metabolic process"/>
    <property type="evidence" value="ECO:0007669"/>
    <property type="project" value="InterPro"/>
</dbReference>
<name>A0A935CDE0_9BACT</name>
<dbReference type="EMBL" id="JAEQBW010000011">
    <property type="protein sequence ID" value="MBK6266818.1"/>
    <property type="molecule type" value="Genomic_DNA"/>
</dbReference>
<sequence length="280" mass="33208">MKNPENIDWQGHRGARGNFPENTWPAFKYAIDQDMTTLEMDVVITKDRKVVLSHEPFLNYQICKDTAGNQIPENEELKWNIYQLNYEELKRCDCGAIQNPNFPDQQIVKKTPKPLLLDIIQKVKDYCESENKELPHMNVEIKYEEEMKKIFHPDIEEFSNLVYQVLINNYPQDKWNIQSFDFNVLKHFHTTYPNVELAALVYENNNWQSQFEELGFVPDIYSPYFELVDDQLIKDLHEQNVKITPWTVNDEEQMERLLTLGVDGIITDYPELANKFRKNP</sequence>
<dbReference type="Proteomes" id="UP000611723">
    <property type="component" value="Unassembled WGS sequence"/>
</dbReference>
<keyword evidence="3" id="KW-1185">Reference proteome</keyword>